<organism evidence="1 2">
    <name type="scientific">Henriciella pelagia</name>
    <dbReference type="NCBI Taxonomy" id="1977912"/>
    <lineage>
        <taxon>Bacteria</taxon>
        <taxon>Pseudomonadati</taxon>
        <taxon>Pseudomonadota</taxon>
        <taxon>Alphaproteobacteria</taxon>
        <taxon>Hyphomonadales</taxon>
        <taxon>Hyphomonadaceae</taxon>
        <taxon>Henriciella</taxon>
    </lineage>
</organism>
<dbReference type="RefSeq" id="WP_143434584.1">
    <property type="nucleotide sequence ID" value="NZ_BMKF01000001.1"/>
</dbReference>
<name>A0ABQ1J546_9PROT</name>
<accession>A0ABQ1J546</accession>
<dbReference type="Proteomes" id="UP000628854">
    <property type="component" value="Unassembled WGS sequence"/>
</dbReference>
<evidence type="ECO:0000313" key="2">
    <source>
        <dbReference type="Proteomes" id="UP000628854"/>
    </source>
</evidence>
<sequence length="189" mass="20678">MSIHHLVVSNSSRPYCYVSPVEMIRDMGQFGLRPCAGSDIREALRIGEQLLGGKLARKEVITTLDAITQMTMWIIGDPIDGLYITVPLTEEGRVAVENGEFNPADPALRHVAPRNTPIFGLYVGVYAAASKQARRNIMAASASVRVSLFAPVPCYARGATEDGQRSMLRLGFRRLSGGLPDLFVFDPIE</sequence>
<dbReference type="EMBL" id="BMKF01000001">
    <property type="protein sequence ID" value="GGB58900.1"/>
    <property type="molecule type" value="Genomic_DNA"/>
</dbReference>
<protein>
    <submittedName>
        <fullName evidence="1">Uncharacterized protein</fullName>
    </submittedName>
</protein>
<proteinExistence type="predicted"/>
<gene>
    <name evidence="1" type="ORF">GCM10011503_04130</name>
</gene>
<reference evidence="2" key="1">
    <citation type="journal article" date="2019" name="Int. J. Syst. Evol. Microbiol.">
        <title>The Global Catalogue of Microorganisms (GCM) 10K type strain sequencing project: providing services to taxonomists for standard genome sequencing and annotation.</title>
        <authorList>
            <consortium name="The Broad Institute Genomics Platform"/>
            <consortium name="The Broad Institute Genome Sequencing Center for Infectious Disease"/>
            <person name="Wu L."/>
            <person name="Ma J."/>
        </authorList>
    </citation>
    <scope>NUCLEOTIDE SEQUENCE [LARGE SCALE GENOMIC DNA]</scope>
    <source>
        <strain evidence="2">CGMCC 1.15928</strain>
    </source>
</reference>
<keyword evidence="2" id="KW-1185">Reference proteome</keyword>
<evidence type="ECO:0000313" key="1">
    <source>
        <dbReference type="EMBL" id="GGB58900.1"/>
    </source>
</evidence>
<comment type="caution">
    <text evidence="1">The sequence shown here is derived from an EMBL/GenBank/DDBJ whole genome shotgun (WGS) entry which is preliminary data.</text>
</comment>